<dbReference type="EMBL" id="JAUSQW010000001">
    <property type="protein sequence ID" value="MDP9800046.1"/>
    <property type="molecule type" value="Genomic_DNA"/>
</dbReference>
<feature type="transmembrane region" description="Helical" evidence="6">
    <location>
        <begin position="376"/>
        <end position="394"/>
    </location>
</feature>
<evidence type="ECO:0000256" key="2">
    <source>
        <dbReference type="ARBA" id="ARBA00022475"/>
    </source>
</evidence>
<dbReference type="SUPFAM" id="SSF82866">
    <property type="entry name" value="Multidrug efflux transporter AcrB transmembrane domain"/>
    <property type="match status" value="2"/>
</dbReference>
<keyword evidence="3 6" id="KW-0812">Transmembrane</keyword>
<gene>
    <name evidence="8" type="ORF">J2S49_000122</name>
</gene>
<feature type="transmembrane region" description="Helical" evidence="6">
    <location>
        <begin position="309"/>
        <end position="330"/>
    </location>
</feature>
<keyword evidence="9" id="KW-1185">Reference proteome</keyword>
<feature type="transmembrane region" description="Helical" evidence="6">
    <location>
        <begin position="400"/>
        <end position="427"/>
    </location>
</feature>
<feature type="transmembrane region" description="Helical" evidence="6">
    <location>
        <begin position="670"/>
        <end position="690"/>
    </location>
</feature>
<protein>
    <submittedName>
        <fullName evidence="8">RND superfamily putative drug exporter</fullName>
    </submittedName>
</protein>
<feature type="transmembrane region" description="Helical" evidence="6">
    <location>
        <begin position="722"/>
        <end position="739"/>
    </location>
</feature>
<dbReference type="Gene3D" id="1.20.1640.10">
    <property type="entry name" value="Multidrug efflux transporter AcrB transmembrane domain"/>
    <property type="match status" value="2"/>
</dbReference>
<accession>A0ABT9NA03</accession>
<name>A0ABT9NA03_9ACTO</name>
<dbReference type="Proteomes" id="UP001235966">
    <property type="component" value="Unassembled WGS sequence"/>
</dbReference>
<dbReference type="InterPro" id="IPR050545">
    <property type="entry name" value="Mycobact_MmpL"/>
</dbReference>
<feature type="transmembrane region" description="Helical" evidence="6">
    <location>
        <begin position="745"/>
        <end position="767"/>
    </location>
</feature>
<organism evidence="8 9">
    <name type="scientific">Arcanobacterium wilhelmae</name>
    <dbReference type="NCBI Taxonomy" id="1803177"/>
    <lineage>
        <taxon>Bacteria</taxon>
        <taxon>Bacillati</taxon>
        <taxon>Actinomycetota</taxon>
        <taxon>Actinomycetes</taxon>
        <taxon>Actinomycetales</taxon>
        <taxon>Actinomycetaceae</taxon>
        <taxon>Arcanobacterium</taxon>
    </lineage>
</organism>
<sequence>MFTGTARLVNRFPRSMIAAWTAVVALALVAAIWGFSAGNLFTRMATTESLVPGSQSDVVQLAGASDANARILVSVTGTTAQATQTELAKLRTDVAKVATVNDPLSVAQTFANETATQREKAVREAITKHADDIAWAQERAVSQAGPQLDYLPESQRAGLEKQIRAEAKAQAEKKIADEARKAADAEIAKLKNPARDFASEGGFAVVITMSEPSKEQTVTDALAAFDAAIAPAHARAVSPHLFEDAALSQVTADLVTGETIGLPAALILLIIIFGGLLAAGLPLVTAIVSILIGMGEVWGLTFATTVDSYILNVLSIIGLALSIDYGLLMVSRYREEIARALAQRGLPTDGSERPSDVGVLVSQAVTATILSSGRTIAYSALTIIVSIAGLLTMAPPMIKMIGAGAMLVTFVAVASALTLLPAIVVVLGERLVKPSVLTRIPVVRRALRGVGDQSEDHGVFSRIAAWVHAHPWPVLVGTVAVLAVAALPIGSLQMRSSFIENVPQSSAVVMGYDEIQANYPALRAPEATVLFAKGTTADPDAVAAVPGVSRIGEVRHMAGLDAVDVYVSAADPVGREVTDVVTSLREAFPSADVGGAAAMQADFNHAVISAAPLAIGIMAGSVLILLFLMTGSFVAPIKALIINSFSLIAGMGITTFLFEHGLLGLPVSHGLQTFVVALAFAFGFGLAMDYEVFLLARVKEFWDAGESNDRAVELGLQRSGRIITSAAAIIIAVFVGFIFGDMLAIKQIGVALAIIVFLDATIVRMLLVPAFMTLMGRWNWWAPAWAQKFYEKFRLAG</sequence>
<evidence type="ECO:0000256" key="3">
    <source>
        <dbReference type="ARBA" id="ARBA00022692"/>
    </source>
</evidence>
<feature type="transmembrane region" description="Helical" evidence="6">
    <location>
        <begin position="266"/>
        <end position="294"/>
    </location>
</feature>
<reference evidence="8 9" key="1">
    <citation type="submission" date="2023-07" db="EMBL/GenBank/DDBJ databases">
        <title>Sequencing the genomes of 1000 actinobacteria strains.</title>
        <authorList>
            <person name="Klenk H.-P."/>
        </authorList>
    </citation>
    <scope>NUCLEOTIDE SEQUENCE [LARGE SCALE GENOMIC DNA]</scope>
    <source>
        <strain evidence="8 9">DSM 102162</strain>
    </source>
</reference>
<evidence type="ECO:0000313" key="9">
    <source>
        <dbReference type="Proteomes" id="UP001235966"/>
    </source>
</evidence>
<evidence type="ECO:0000256" key="1">
    <source>
        <dbReference type="ARBA" id="ARBA00004651"/>
    </source>
</evidence>
<feature type="transmembrane region" description="Helical" evidence="6">
    <location>
        <begin position="640"/>
        <end position="658"/>
    </location>
</feature>
<comment type="subcellular location">
    <subcellularLocation>
        <location evidence="1">Cell membrane</location>
        <topology evidence="1">Multi-pass membrane protein</topology>
    </subcellularLocation>
</comment>
<feature type="transmembrane region" description="Helical" evidence="6">
    <location>
        <begin position="472"/>
        <end position="492"/>
    </location>
</feature>
<evidence type="ECO:0000256" key="4">
    <source>
        <dbReference type="ARBA" id="ARBA00022989"/>
    </source>
</evidence>
<feature type="transmembrane region" description="Helical" evidence="6">
    <location>
        <begin position="17"/>
        <end position="35"/>
    </location>
</feature>
<dbReference type="PANTHER" id="PTHR33406">
    <property type="entry name" value="MEMBRANE PROTEIN MJ1562-RELATED"/>
    <property type="match status" value="1"/>
</dbReference>
<dbReference type="Pfam" id="PF03176">
    <property type="entry name" value="MMPL"/>
    <property type="match status" value="2"/>
</dbReference>
<evidence type="ECO:0000256" key="5">
    <source>
        <dbReference type="ARBA" id="ARBA00023136"/>
    </source>
</evidence>
<keyword evidence="2" id="KW-1003">Cell membrane</keyword>
<comment type="caution">
    <text evidence="8">The sequence shown here is derived from an EMBL/GenBank/DDBJ whole genome shotgun (WGS) entry which is preliminary data.</text>
</comment>
<dbReference type="PANTHER" id="PTHR33406:SF13">
    <property type="entry name" value="MEMBRANE PROTEIN YDFJ"/>
    <property type="match status" value="1"/>
</dbReference>
<evidence type="ECO:0000256" key="6">
    <source>
        <dbReference type="SAM" id="Phobius"/>
    </source>
</evidence>
<keyword evidence="5 6" id="KW-0472">Membrane</keyword>
<dbReference type="RefSeq" id="WP_278057496.1">
    <property type="nucleotide sequence ID" value="NZ_CP121247.1"/>
</dbReference>
<keyword evidence="4 6" id="KW-1133">Transmembrane helix</keyword>
<evidence type="ECO:0000259" key="7">
    <source>
        <dbReference type="Pfam" id="PF03176"/>
    </source>
</evidence>
<proteinExistence type="predicted"/>
<feature type="domain" description="Membrane transport protein MMPL" evidence="7">
    <location>
        <begin position="576"/>
        <end position="783"/>
    </location>
</feature>
<dbReference type="InterPro" id="IPR004869">
    <property type="entry name" value="MMPL_dom"/>
</dbReference>
<feature type="domain" description="Membrane transport protein MMPL" evidence="7">
    <location>
        <begin position="187"/>
        <end position="463"/>
    </location>
</feature>
<feature type="transmembrane region" description="Helical" evidence="6">
    <location>
        <begin position="606"/>
        <end position="628"/>
    </location>
</feature>
<evidence type="ECO:0000313" key="8">
    <source>
        <dbReference type="EMBL" id="MDP9800046.1"/>
    </source>
</evidence>